<evidence type="ECO:0000256" key="2">
    <source>
        <dbReference type="ARBA" id="ARBA00003267"/>
    </source>
</evidence>
<dbReference type="GO" id="GO:0006031">
    <property type="term" value="P:chitin biosynthetic process"/>
    <property type="evidence" value="ECO:0007669"/>
    <property type="project" value="UniProtKB-ARBA"/>
</dbReference>
<accession>A0AAN7T9J9</accession>
<comment type="catalytic activity">
    <reaction evidence="1">
        <text>D-fructose 6-phosphate + L-glutamine = D-glucosamine 6-phosphate + L-glutamate</text>
        <dbReference type="Rhea" id="RHEA:13237"/>
        <dbReference type="ChEBI" id="CHEBI:29985"/>
        <dbReference type="ChEBI" id="CHEBI:58359"/>
        <dbReference type="ChEBI" id="CHEBI:58725"/>
        <dbReference type="ChEBI" id="CHEBI:61527"/>
        <dbReference type="EC" id="2.6.1.16"/>
    </reaction>
</comment>
<dbReference type="AlphaFoldDB" id="A0AAN7T9J9"/>
<evidence type="ECO:0000256" key="7">
    <source>
        <dbReference type="ARBA" id="ARBA00022737"/>
    </source>
</evidence>
<dbReference type="InterPro" id="IPR029055">
    <property type="entry name" value="Ntn_hydrolases_N"/>
</dbReference>
<evidence type="ECO:0000256" key="6">
    <source>
        <dbReference type="ARBA" id="ARBA00022679"/>
    </source>
</evidence>
<gene>
    <name evidence="13" type="ORF">LTR62_008635</name>
</gene>
<reference evidence="13" key="1">
    <citation type="submission" date="2023-08" db="EMBL/GenBank/DDBJ databases">
        <title>Black Yeasts Isolated from many extreme environments.</title>
        <authorList>
            <person name="Coleine C."/>
            <person name="Stajich J.E."/>
            <person name="Selbmann L."/>
        </authorList>
    </citation>
    <scope>NUCLEOTIDE SEQUENCE</scope>
    <source>
        <strain evidence="13">CCFEE 5401</strain>
    </source>
</reference>
<evidence type="ECO:0000256" key="8">
    <source>
        <dbReference type="ARBA" id="ARBA00022962"/>
    </source>
</evidence>
<evidence type="ECO:0000259" key="12">
    <source>
        <dbReference type="PROSITE" id="PS51464"/>
    </source>
</evidence>
<dbReference type="PROSITE" id="PS51278">
    <property type="entry name" value="GATASE_TYPE_2"/>
    <property type="match status" value="1"/>
</dbReference>
<dbReference type="EMBL" id="JAVRRL010000091">
    <property type="protein sequence ID" value="KAK5108251.1"/>
    <property type="molecule type" value="Genomic_DNA"/>
</dbReference>
<dbReference type="InterPro" id="IPR035490">
    <property type="entry name" value="GlmS/FrlB_SIS"/>
</dbReference>
<dbReference type="CDD" id="cd05008">
    <property type="entry name" value="SIS_GlmS_GlmD_1"/>
    <property type="match status" value="1"/>
</dbReference>
<dbReference type="Gene3D" id="3.40.50.10490">
    <property type="entry name" value="Glucose-6-phosphate isomerase like protein, domain 1"/>
    <property type="match status" value="2"/>
</dbReference>
<feature type="domain" description="Glutamine amidotransferase type-2" evidence="11">
    <location>
        <begin position="2"/>
        <end position="307"/>
    </location>
</feature>
<dbReference type="GO" id="GO:0004360">
    <property type="term" value="F:glutamine-fructose-6-phosphate transaminase (isomerizing) activity"/>
    <property type="evidence" value="ECO:0007669"/>
    <property type="project" value="UniProtKB-EC"/>
</dbReference>
<evidence type="ECO:0000256" key="3">
    <source>
        <dbReference type="ARBA" id="ARBA00004775"/>
    </source>
</evidence>
<proteinExistence type="predicted"/>
<evidence type="ECO:0000256" key="5">
    <source>
        <dbReference type="ARBA" id="ARBA00022576"/>
    </source>
</evidence>
<dbReference type="SUPFAM" id="SSF56235">
    <property type="entry name" value="N-terminal nucleophile aminohydrolases (Ntn hydrolases)"/>
    <property type="match status" value="1"/>
</dbReference>
<dbReference type="PANTHER" id="PTHR10937">
    <property type="entry name" value="GLUCOSAMINE--FRUCTOSE-6-PHOSPHATE AMINOTRANSFERASE, ISOMERIZING"/>
    <property type="match status" value="1"/>
</dbReference>
<comment type="function">
    <text evidence="2">Involved in amino sugar synthesis (formation of chitin, supplies the amino sugars of asparagine-linked oligosaccharides of glycoproteins).</text>
</comment>
<evidence type="ECO:0000313" key="14">
    <source>
        <dbReference type="Proteomes" id="UP001310890"/>
    </source>
</evidence>
<dbReference type="FunFam" id="3.40.50.10490:FF:000001">
    <property type="entry name" value="Glutamine--fructose-6-phosphate aminotransferase [isomerizing]"/>
    <property type="match status" value="1"/>
</dbReference>
<dbReference type="PANTHER" id="PTHR10937:SF0">
    <property type="entry name" value="GLUTAMINE--FRUCTOSE-6-PHOSPHATE TRANSAMINASE (ISOMERIZING)"/>
    <property type="match status" value="1"/>
</dbReference>
<evidence type="ECO:0000256" key="1">
    <source>
        <dbReference type="ARBA" id="ARBA00001031"/>
    </source>
</evidence>
<comment type="pathway">
    <text evidence="3">Nucleotide-sugar biosynthesis; UDP-N-acetyl-alpha-D-glucosamine biosynthesis; alpha-D-glucosamine 6-phosphate from D-fructose 6-phosphate: step 1/1.</text>
</comment>
<protein>
    <recommendedName>
        <fullName evidence="4">glutamine--fructose-6-phosphate transaminase (isomerizing)</fullName>
        <ecNumber evidence="4">2.6.1.16</ecNumber>
    </recommendedName>
    <alternativeName>
        <fullName evidence="10">D-fructose-6-phosphate amidotransferase</fullName>
    </alternativeName>
    <alternativeName>
        <fullName evidence="9">Hexosephosphate aminotransferase</fullName>
    </alternativeName>
</protein>
<dbReference type="SUPFAM" id="SSF53697">
    <property type="entry name" value="SIS domain"/>
    <property type="match status" value="1"/>
</dbReference>
<evidence type="ECO:0000256" key="4">
    <source>
        <dbReference type="ARBA" id="ARBA00012916"/>
    </source>
</evidence>
<feature type="domain" description="SIS" evidence="12">
    <location>
        <begin position="379"/>
        <end position="518"/>
    </location>
</feature>
<organism evidence="13 14">
    <name type="scientific">Meristemomyces frigidus</name>
    <dbReference type="NCBI Taxonomy" id="1508187"/>
    <lineage>
        <taxon>Eukaryota</taxon>
        <taxon>Fungi</taxon>
        <taxon>Dikarya</taxon>
        <taxon>Ascomycota</taxon>
        <taxon>Pezizomycotina</taxon>
        <taxon>Dothideomycetes</taxon>
        <taxon>Dothideomycetidae</taxon>
        <taxon>Mycosphaerellales</taxon>
        <taxon>Teratosphaeriaceae</taxon>
        <taxon>Meristemomyces</taxon>
    </lineage>
</organism>
<dbReference type="GO" id="GO:0097367">
    <property type="term" value="F:carbohydrate derivative binding"/>
    <property type="evidence" value="ECO:0007669"/>
    <property type="project" value="InterPro"/>
</dbReference>
<evidence type="ECO:0000313" key="13">
    <source>
        <dbReference type="EMBL" id="KAK5108251.1"/>
    </source>
</evidence>
<feature type="domain" description="SIS" evidence="12">
    <location>
        <begin position="550"/>
        <end position="712"/>
    </location>
</feature>
<dbReference type="InterPro" id="IPR017932">
    <property type="entry name" value="GATase_2_dom"/>
</dbReference>
<keyword evidence="6" id="KW-0808">Transferase</keyword>
<comment type="caution">
    <text evidence="13">The sequence shown here is derived from an EMBL/GenBank/DDBJ whole genome shotgun (WGS) entry which is preliminary data.</text>
</comment>
<keyword evidence="7" id="KW-0677">Repeat</keyword>
<dbReference type="Proteomes" id="UP001310890">
    <property type="component" value="Unassembled WGS sequence"/>
</dbReference>
<keyword evidence="8" id="KW-0315">Glutamine amidotransferase</keyword>
<dbReference type="GO" id="GO:0006002">
    <property type="term" value="P:fructose 6-phosphate metabolic process"/>
    <property type="evidence" value="ECO:0007669"/>
    <property type="project" value="TreeGrafter"/>
</dbReference>
<keyword evidence="5" id="KW-0032">Aminotransferase</keyword>
<dbReference type="CDD" id="cd05009">
    <property type="entry name" value="SIS_GlmS_GlmD_2"/>
    <property type="match status" value="1"/>
</dbReference>
<evidence type="ECO:0000256" key="9">
    <source>
        <dbReference type="ARBA" id="ARBA00029805"/>
    </source>
</evidence>
<dbReference type="EC" id="2.6.1.16" evidence="4"/>
<dbReference type="Gene3D" id="3.60.20.10">
    <property type="entry name" value="Glutamine Phosphoribosylpyrophosphate, subunit 1, domain 1"/>
    <property type="match status" value="1"/>
</dbReference>
<dbReference type="Pfam" id="PF01380">
    <property type="entry name" value="SIS"/>
    <property type="match status" value="2"/>
</dbReference>
<name>A0AAN7T9J9_9PEZI</name>
<dbReference type="FunFam" id="3.40.50.10490:FF:000002">
    <property type="entry name" value="Glutamine--fructose-6-phosphate aminotransferase [isomerizing]"/>
    <property type="match status" value="1"/>
</dbReference>
<dbReference type="InterPro" id="IPR047084">
    <property type="entry name" value="GFAT_N"/>
</dbReference>
<dbReference type="GO" id="GO:0006047">
    <property type="term" value="P:UDP-N-acetylglucosamine metabolic process"/>
    <property type="evidence" value="ECO:0007669"/>
    <property type="project" value="TreeGrafter"/>
</dbReference>
<dbReference type="InterPro" id="IPR035466">
    <property type="entry name" value="GlmS/AgaS_SIS"/>
</dbReference>
<evidence type="ECO:0000259" key="11">
    <source>
        <dbReference type="PROSITE" id="PS51278"/>
    </source>
</evidence>
<evidence type="ECO:0000256" key="10">
    <source>
        <dbReference type="ARBA" id="ARBA00033302"/>
    </source>
</evidence>
<dbReference type="Pfam" id="PF13522">
    <property type="entry name" value="GATase_6"/>
    <property type="match status" value="1"/>
</dbReference>
<dbReference type="InterPro" id="IPR001347">
    <property type="entry name" value="SIS_dom"/>
</dbReference>
<dbReference type="CDD" id="cd00714">
    <property type="entry name" value="GFAT"/>
    <property type="match status" value="1"/>
</dbReference>
<sequence>MCGIFGYINYLVEKDRKYILDTLVNGLSRLEYRGYDSAGLAVDGDKKNEVMAFKEVGKVAKLKALIEEEKPDLTKVFDNHAGIAHTRWATHGSPSRVNCHPHRSDPKWQFAVVHNGIITNYKELKALLETKGFRFETETDTEAIAKLAKYIYDEHPTIDFTTLVKAVIKELQGAFGLLMKSVHFPGEVVAARKGSPLVIGVRTAKKMKVDFVDVEFAEDGAALPAEMASQNVALKKQNGLGAGLGASLLAPPDKSLLHRSQSRAFLSDDGLPQAAEFFLSSDPSAIIEHTKKVLYLEDDDIAHIHEGQLNIHRVGKTDGISNVRAIQTLEIELQEIMKGRFDHFMQKEIFEQPESVINAMRGRLNAEDKTITLGGLKQYISTIRRCRRLIFIACGTSFHSCMAVRGAFEELTELPISVELASDFLDRQAPVFRDDTCVFVSQSGETADSLMALRYCLERGALTVGFVNVVGSSISLMTHCGVHINAGPEIGVASTKAYTSQFVCMIMFALSLAEDRASKTKRRMEIMDGLAKVSEQFKEILKLDQSIKEMCLKFKDQKSLLLLGRGAQHATALEGESDHFLHHQHVAQKLTPHATGALKIKEISYLHCEAVMSGELKHGVLALVDENLPIVMILTRDSIFAKSLNAYQQVIARSGRPIVICNTGDEEFPGEKTDKIEVPHTVDVLQGLLNVIPLQLMAYWLAVAEGLNVDFPRNLAKSVTVE</sequence>
<dbReference type="InterPro" id="IPR046348">
    <property type="entry name" value="SIS_dom_sf"/>
</dbReference>
<dbReference type="GO" id="GO:0006487">
    <property type="term" value="P:protein N-linked glycosylation"/>
    <property type="evidence" value="ECO:0007669"/>
    <property type="project" value="TreeGrafter"/>
</dbReference>
<dbReference type="PROSITE" id="PS51464">
    <property type="entry name" value="SIS"/>
    <property type="match status" value="2"/>
</dbReference>